<evidence type="ECO:0000313" key="1">
    <source>
        <dbReference type="EMBL" id="QNN75072.1"/>
    </source>
</evidence>
<accession>A0A7G9T4P7</accession>
<dbReference type="Proteomes" id="UP000515800">
    <property type="component" value="Chromosome"/>
</dbReference>
<dbReference type="KEGG" id="wdi:H9L19_06760"/>
<organism evidence="1 2">
    <name type="scientific">Weissella diestrammenae</name>
    <dbReference type="NCBI Taxonomy" id="1162633"/>
    <lineage>
        <taxon>Bacteria</taxon>
        <taxon>Bacillati</taxon>
        <taxon>Bacillota</taxon>
        <taxon>Bacilli</taxon>
        <taxon>Lactobacillales</taxon>
        <taxon>Lactobacillaceae</taxon>
        <taxon>Weissella</taxon>
    </lineage>
</organism>
<dbReference type="AlphaFoldDB" id="A0A7G9T4P7"/>
<evidence type="ECO:0000313" key="2">
    <source>
        <dbReference type="Proteomes" id="UP000515800"/>
    </source>
</evidence>
<keyword evidence="2" id="KW-1185">Reference proteome</keyword>
<reference evidence="1 2" key="1">
    <citation type="submission" date="2020-08" db="EMBL/GenBank/DDBJ databases">
        <title>Genome sequence of Weissella diestrammenae KACC 16890T.</title>
        <authorList>
            <person name="Hyun D.-W."/>
            <person name="Bae J.-W."/>
        </authorList>
    </citation>
    <scope>NUCLEOTIDE SEQUENCE [LARGE SCALE GENOMIC DNA]</scope>
    <source>
        <strain evidence="1 2">KACC 16890</strain>
    </source>
</reference>
<dbReference type="RefSeq" id="WP_187528907.1">
    <property type="nucleotide sequence ID" value="NZ_CP060724.1"/>
</dbReference>
<proteinExistence type="predicted"/>
<protein>
    <submittedName>
        <fullName evidence="1">Uncharacterized protein</fullName>
    </submittedName>
</protein>
<sequence>MFGKTKFVGTVSAKPIRPFPYPHVQRQVAIFDLYNVVELNKWLLKHESARFLGMVNVKSGNSAIAYEYYVEE</sequence>
<name>A0A7G9T4P7_9LACO</name>
<gene>
    <name evidence="1" type="ORF">H9L19_06760</name>
</gene>
<dbReference type="EMBL" id="CP060724">
    <property type="protein sequence ID" value="QNN75072.1"/>
    <property type="molecule type" value="Genomic_DNA"/>
</dbReference>